<accession>A0A182V864</accession>
<dbReference type="EnsemblMetazoa" id="AMEM010507-RA">
    <property type="protein sequence ID" value="AMEM010507-PA"/>
    <property type="gene ID" value="AMEM010507"/>
</dbReference>
<name>A0A182V864_ANOME</name>
<evidence type="ECO:0000313" key="1">
    <source>
        <dbReference type="EnsemblMetazoa" id="AMEM010507-PA"/>
    </source>
</evidence>
<sequence>MNGNGLCTTPEESAETREALHECTSSSSTGVQYPYVDCPTLLSATGKSGMGWRPVPPPAAATVAAAAICCRRCRAARRNDITDIRRTQPADHRSHREIVPRKGCSRRTTLAEREKPLPGVHRGNHTITIDADL</sequence>
<organism evidence="1 2">
    <name type="scientific">Anopheles merus</name>
    <name type="common">Mosquito</name>
    <dbReference type="NCBI Taxonomy" id="30066"/>
    <lineage>
        <taxon>Eukaryota</taxon>
        <taxon>Metazoa</taxon>
        <taxon>Ecdysozoa</taxon>
        <taxon>Arthropoda</taxon>
        <taxon>Hexapoda</taxon>
        <taxon>Insecta</taxon>
        <taxon>Pterygota</taxon>
        <taxon>Neoptera</taxon>
        <taxon>Endopterygota</taxon>
        <taxon>Diptera</taxon>
        <taxon>Nematocera</taxon>
        <taxon>Culicoidea</taxon>
        <taxon>Culicidae</taxon>
        <taxon>Anophelinae</taxon>
        <taxon>Anopheles</taxon>
    </lineage>
</organism>
<dbReference type="VEuPathDB" id="VectorBase:AMEM010507"/>
<dbReference type="AlphaFoldDB" id="A0A182V864"/>
<protein>
    <submittedName>
        <fullName evidence="1">Uncharacterized protein</fullName>
    </submittedName>
</protein>
<evidence type="ECO:0000313" key="2">
    <source>
        <dbReference type="Proteomes" id="UP000075903"/>
    </source>
</evidence>
<proteinExistence type="predicted"/>
<reference evidence="1" key="1">
    <citation type="submission" date="2020-05" db="UniProtKB">
        <authorList>
            <consortium name="EnsemblMetazoa"/>
        </authorList>
    </citation>
    <scope>IDENTIFICATION</scope>
    <source>
        <strain evidence="1">MAF</strain>
    </source>
</reference>
<keyword evidence="2" id="KW-1185">Reference proteome</keyword>
<dbReference type="Proteomes" id="UP000075903">
    <property type="component" value="Unassembled WGS sequence"/>
</dbReference>